<gene>
    <name evidence="2" type="ORF">ABOD76_03830</name>
</gene>
<reference evidence="2" key="1">
    <citation type="submission" date="2024-06" db="EMBL/GenBank/DDBJ databases">
        <title>Draft Genome Sequence of Deinococcus sonorensis Type Strain KR-87, a Biofilm Producing Representative of the Genus Deinococcus.</title>
        <authorList>
            <person name="Boren L.S."/>
            <person name="Grosso R.A."/>
            <person name="Hugenberg-Cox A.N."/>
            <person name="Hill J.T.E."/>
            <person name="Albert C.M."/>
            <person name="Tuohy J.M."/>
        </authorList>
    </citation>
    <scope>NUCLEOTIDE SEQUENCE</scope>
    <source>
        <strain evidence="2">KR-87</strain>
        <plasmid evidence="2">pDson03</plasmid>
    </source>
</reference>
<geneLocation type="plasmid" evidence="2">
    <name>pDson03</name>
</geneLocation>
<dbReference type="RefSeq" id="WP_350242231.1">
    <property type="nucleotide sequence ID" value="NZ_CP158298.1"/>
</dbReference>
<organism evidence="2">
    <name type="scientific">Deinococcus sonorensis KR-87</name>
    <dbReference type="NCBI Taxonomy" id="694439"/>
    <lineage>
        <taxon>Bacteria</taxon>
        <taxon>Thermotogati</taxon>
        <taxon>Deinococcota</taxon>
        <taxon>Deinococci</taxon>
        <taxon>Deinococcales</taxon>
        <taxon>Deinococcaceae</taxon>
        <taxon>Deinococcus</taxon>
    </lineage>
</organism>
<accession>A0AAU7U6W8</accession>
<feature type="region of interest" description="Disordered" evidence="1">
    <location>
        <begin position="191"/>
        <end position="214"/>
    </location>
</feature>
<keyword evidence="2" id="KW-0614">Plasmid</keyword>
<protein>
    <submittedName>
        <fullName evidence="2">Uncharacterized protein</fullName>
    </submittedName>
</protein>
<sequence length="294" mass="32198">MRRLPPDQARIDVELDRIIRQTNLAGGIVFAWLDEWFKRNWMYFDLERPAINTPQWLNTLDAEEHYGPIATDPQGDPPLCSAEAKAMPAVPGAPGLLGEATPAGVQLAWKTEGQTRVLLFDVHPTAGDECRVTLKGTKGQLLVNSGYRPFKPQVVGKQTYRLYDPHATPVPVAPLVPYVTLPNIRRLGRDGTVYPAETDEPGQLRGGGAEDPASRDLTEDFCTAGGWTHLSVPWTPLNVTDPSSHQVQDGRPSADRQDHTLRIEGIGGCVHSEVLASPAHAGMTQPTVIRCLRP</sequence>
<name>A0AAU7U6W8_9DEIO</name>
<dbReference type="KEGG" id="dsc:ABOD76_03830"/>
<proteinExistence type="predicted"/>
<evidence type="ECO:0000313" key="2">
    <source>
        <dbReference type="EMBL" id="XBV84194.1"/>
    </source>
</evidence>
<dbReference type="AlphaFoldDB" id="A0AAU7U6W8"/>
<evidence type="ECO:0000256" key="1">
    <source>
        <dbReference type="SAM" id="MobiDB-lite"/>
    </source>
</evidence>
<dbReference type="EMBL" id="CP158298">
    <property type="protein sequence ID" value="XBV84194.1"/>
    <property type="molecule type" value="Genomic_DNA"/>
</dbReference>